<dbReference type="Pfam" id="PF01636">
    <property type="entry name" value="APH"/>
    <property type="match status" value="1"/>
</dbReference>
<keyword evidence="5" id="KW-0547">Nucleotide-binding</keyword>
<proteinExistence type="inferred from homology"/>
<dbReference type="AlphaFoldDB" id="A0A8S4PV59"/>
<evidence type="ECO:0000256" key="2">
    <source>
        <dbReference type="ARBA" id="ARBA00011738"/>
    </source>
</evidence>
<dbReference type="PANTHER" id="PTHR34273">
    <property type="entry name" value="METHYLTHIORIBOSE KINASE"/>
    <property type="match status" value="1"/>
</dbReference>
<keyword evidence="7" id="KW-0067">ATP-binding</keyword>
<gene>
    <name evidence="9" type="ORF">OFUS_LOCUS20016</name>
</gene>
<dbReference type="Proteomes" id="UP000749559">
    <property type="component" value="Unassembled WGS sequence"/>
</dbReference>
<evidence type="ECO:0000256" key="5">
    <source>
        <dbReference type="ARBA" id="ARBA00022741"/>
    </source>
</evidence>
<name>A0A8S4PV59_OWEFU</name>
<dbReference type="GO" id="GO:0005524">
    <property type="term" value="F:ATP binding"/>
    <property type="evidence" value="ECO:0007669"/>
    <property type="project" value="UniProtKB-KW"/>
</dbReference>
<keyword evidence="6" id="KW-0418">Kinase</keyword>
<evidence type="ECO:0000313" key="10">
    <source>
        <dbReference type="Proteomes" id="UP000749559"/>
    </source>
</evidence>
<dbReference type="InterPro" id="IPR011009">
    <property type="entry name" value="Kinase-like_dom_sf"/>
</dbReference>
<dbReference type="GO" id="GO:0009086">
    <property type="term" value="P:methionine biosynthetic process"/>
    <property type="evidence" value="ECO:0007669"/>
    <property type="project" value="InterPro"/>
</dbReference>
<accession>A0A8S4PV59</accession>
<dbReference type="Gene3D" id="3.30.200.20">
    <property type="entry name" value="Phosphorylase Kinase, domain 1"/>
    <property type="match status" value="1"/>
</dbReference>
<dbReference type="InterPro" id="IPR009212">
    <property type="entry name" value="Methylthioribose_kinase"/>
</dbReference>
<evidence type="ECO:0000256" key="6">
    <source>
        <dbReference type="ARBA" id="ARBA00022777"/>
    </source>
</evidence>
<keyword evidence="10" id="KW-1185">Reference proteome</keyword>
<dbReference type="Gene3D" id="3.90.1200.10">
    <property type="match status" value="1"/>
</dbReference>
<dbReference type="OrthoDB" id="2461at2759"/>
<evidence type="ECO:0000256" key="4">
    <source>
        <dbReference type="ARBA" id="ARBA00022679"/>
    </source>
</evidence>
<dbReference type="NCBIfam" id="TIGR01767">
    <property type="entry name" value="MTRK"/>
    <property type="match status" value="1"/>
</dbReference>
<dbReference type="SUPFAM" id="SSF56112">
    <property type="entry name" value="Protein kinase-like (PK-like)"/>
    <property type="match status" value="1"/>
</dbReference>
<comment type="subunit">
    <text evidence="2">Homodimer.</text>
</comment>
<comment type="caution">
    <text evidence="9">The sequence shown here is derived from an EMBL/GenBank/DDBJ whole genome shotgun (WGS) entry which is preliminary data.</text>
</comment>
<sequence>MAGIVSLSREDLLSILSDHKDVEHIKFLADSDKLEIKEIGDGNLNEIHRVQHKDGQSLIVKFAPPYVKCIGPEFPLATNRLDIEHRALVKYNQLCPGHSPIPYFNDQGKHLFAMEDLKEHEVLRSQLMRGELNMQAVTKLAYFTACLHRETHVAKLGEDEIKVMDQQFKNEPMVELTNNFIFTYPFIKDQPTNKIADQVLRKANAIVYDSPRLLENAAKMKQIFLTKKEALVHGDLHSGSVMVKEDSIKVIDAEFAFVGPCAFDLALILSHYIISHYQHMLTRKDNQLHRQFAYKCIDACHKTVETYLTHMTSYHGNKDEYISNLMSETAGFTGCELIRRVLGTAHVEDIKDSPSAEECVLDAGGRLLNAYERIHSIDRIMFIGLAMC</sequence>
<evidence type="ECO:0000259" key="8">
    <source>
        <dbReference type="Pfam" id="PF01636"/>
    </source>
</evidence>
<evidence type="ECO:0000256" key="1">
    <source>
        <dbReference type="ARBA" id="ARBA00010165"/>
    </source>
</evidence>
<comment type="similarity">
    <text evidence="1">Belongs to the methylthioribose kinase family.</text>
</comment>
<dbReference type="GO" id="GO:0046522">
    <property type="term" value="F:S-methyl-5-thioribose kinase activity"/>
    <property type="evidence" value="ECO:0007669"/>
    <property type="project" value="UniProtKB-EC"/>
</dbReference>
<organism evidence="9 10">
    <name type="scientific">Owenia fusiformis</name>
    <name type="common">Polychaete worm</name>
    <dbReference type="NCBI Taxonomy" id="6347"/>
    <lineage>
        <taxon>Eukaryota</taxon>
        <taxon>Metazoa</taxon>
        <taxon>Spiralia</taxon>
        <taxon>Lophotrochozoa</taxon>
        <taxon>Annelida</taxon>
        <taxon>Polychaeta</taxon>
        <taxon>Sedentaria</taxon>
        <taxon>Canalipalpata</taxon>
        <taxon>Sabellida</taxon>
        <taxon>Oweniida</taxon>
        <taxon>Oweniidae</taxon>
        <taxon>Owenia</taxon>
    </lineage>
</organism>
<dbReference type="InterPro" id="IPR002575">
    <property type="entry name" value="Aminoglycoside_PTrfase"/>
</dbReference>
<evidence type="ECO:0000256" key="3">
    <source>
        <dbReference type="ARBA" id="ARBA00012128"/>
    </source>
</evidence>
<protein>
    <recommendedName>
        <fullName evidence="3">S-methyl-5-thioribose kinase</fullName>
        <ecNumber evidence="3">2.7.1.100</ecNumber>
    </recommendedName>
</protein>
<feature type="domain" description="Aminoglycoside phosphotransferase" evidence="8">
    <location>
        <begin position="35"/>
        <end position="271"/>
    </location>
</feature>
<evidence type="ECO:0000313" key="9">
    <source>
        <dbReference type="EMBL" id="CAH1795482.1"/>
    </source>
</evidence>
<dbReference type="PANTHER" id="PTHR34273:SF2">
    <property type="entry name" value="METHYLTHIORIBOSE KINASE"/>
    <property type="match status" value="1"/>
</dbReference>
<reference evidence="9" key="1">
    <citation type="submission" date="2022-03" db="EMBL/GenBank/DDBJ databases">
        <authorList>
            <person name="Martin C."/>
        </authorList>
    </citation>
    <scope>NUCLEOTIDE SEQUENCE</scope>
</reference>
<keyword evidence="4" id="KW-0808">Transferase</keyword>
<dbReference type="EMBL" id="CAIIXF020000009">
    <property type="protein sequence ID" value="CAH1795482.1"/>
    <property type="molecule type" value="Genomic_DNA"/>
</dbReference>
<dbReference type="EC" id="2.7.1.100" evidence="3"/>
<evidence type="ECO:0000256" key="7">
    <source>
        <dbReference type="ARBA" id="ARBA00022840"/>
    </source>
</evidence>